<organism evidence="7 8">
    <name type="scientific">Pararhizobium antarcticum</name>
    <dbReference type="NCBI Taxonomy" id="1798805"/>
    <lineage>
        <taxon>Bacteria</taxon>
        <taxon>Pseudomonadati</taxon>
        <taxon>Pseudomonadota</taxon>
        <taxon>Alphaproteobacteria</taxon>
        <taxon>Hyphomicrobiales</taxon>
        <taxon>Rhizobiaceae</taxon>
        <taxon>Rhizobium/Agrobacterium group</taxon>
        <taxon>Pararhizobium</taxon>
    </lineage>
</organism>
<dbReference type="AlphaFoldDB" id="A0A657LNP6"/>
<comment type="caution">
    <text evidence="7">The sequence shown here is derived from an EMBL/GenBank/DDBJ whole genome shotgun (WGS) entry which is preliminary data.</text>
</comment>
<evidence type="ECO:0000256" key="1">
    <source>
        <dbReference type="ARBA" id="ARBA00001933"/>
    </source>
</evidence>
<protein>
    <submittedName>
        <fullName evidence="7">Aminotransferase</fullName>
    </submittedName>
</protein>
<dbReference type="Pfam" id="PF00202">
    <property type="entry name" value="Aminotran_3"/>
    <property type="match status" value="1"/>
</dbReference>
<dbReference type="SUPFAM" id="SSF53383">
    <property type="entry name" value="PLP-dependent transferases"/>
    <property type="match status" value="1"/>
</dbReference>
<accession>A0A657LNP6</accession>
<dbReference type="PANTHER" id="PTHR43094">
    <property type="entry name" value="AMINOTRANSFERASE"/>
    <property type="match status" value="1"/>
</dbReference>
<dbReference type="InterPro" id="IPR015421">
    <property type="entry name" value="PyrdxlP-dep_Trfase_major"/>
</dbReference>
<dbReference type="PROSITE" id="PS00600">
    <property type="entry name" value="AA_TRANSFER_CLASS_3"/>
    <property type="match status" value="1"/>
</dbReference>
<sequence length="459" mass="50369">MSQVPALSLLQQTDARHHFHPFSDNHELAQIGTRIIDRAEGVYIYDIEGNRILDGMSGLWNVAVGYDRKEIIDAITKQLHQLAYYNTFFKTSHMPAIELSELLAEISPPQFNRVFYTSSGSEANDTIIRMVRTYWATKGAPERQVIIGRWNGYHGSTIGGASLGGMKYMHAQGGLPISGIHHIDQPYWYGEGGDEDPEAFGIRVARQLETAILEIGVDKVAAFIGEPVQGAGGVIIPPKSYWPEIQRICNQYGILLIADEVICGFGRTGNWFGCQTFGFEPDLIAFAKAVSSGYQPIGGVLVSDKVADVLDSIGDDFNHGYTNSAHPAGCAAAIANIRIIQNEKLIERIRDDIGPYLQTRWAELGDHPLVGEARMVGLIGALELSPDKARRAPFAKVGSAGMICRDISFASGLIMRATRDTMLLAPPFIVSHDEVDFIVKTARDVLDRTALELKERGLA</sequence>
<dbReference type="Gene3D" id="3.40.640.10">
    <property type="entry name" value="Type I PLP-dependent aspartate aminotransferase-like (Major domain)"/>
    <property type="match status" value="1"/>
</dbReference>
<dbReference type="RefSeq" id="WP_071835074.1">
    <property type="nucleotide sequence ID" value="NZ_LSRP01000118.1"/>
</dbReference>
<dbReference type="GO" id="GO:0008483">
    <property type="term" value="F:transaminase activity"/>
    <property type="evidence" value="ECO:0007669"/>
    <property type="project" value="UniProtKB-KW"/>
</dbReference>
<dbReference type="GO" id="GO:0030170">
    <property type="term" value="F:pyridoxal phosphate binding"/>
    <property type="evidence" value="ECO:0007669"/>
    <property type="project" value="InterPro"/>
</dbReference>
<evidence type="ECO:0000256" key="3">
    <source>
        <dbReference type="ARBA" id="ARBA00022576"/>
    </source>
</evidence>
<proteinExistence type="inferred from homology"/>
<name>A0A657LNP6_9HYPH</name>
<keyword evidence="8" id="KW-1185">Reference proteome</keyword>
<dbReference type="OrthoDB" id="9801834at2"/>
<dbReference type="InterPro" id="IPR049704">
    <property type="entry name" value="Aminotrans_3_PPA_site"/>
</dbReference>
<dbReference type="EMBL" id="LSRP01000118">
    <property type="protein sequence ID" value="OJF92401.1"/>
    <property type="molecule type" value="Genomic_DNA"/>
</dbReference>
<dbReference type="InterPro" id="IPR005814">
    <property type="entry name" value="Aminotrans_3"/>
</dbReference>
<dbReference type="PANTHER" id="PTHR43094:SF1">
    <property type="entry name" value="AMINOTRANSFERASE CLASS-III"/>
    <property type="match status" value="1"/>
</dbReference>
<evidence type="ECO:0000256" key="2">
    <source>
        <dbReference type="ARBA" id="ARBA00008954"/>
    </source>
</evidence>
<comment type="similarity">
    <text evidence="2 6">Belongs to the class-III pyridoxal-phosphate-dependent aminotransferase family.</text>
</comment>
<evidence type="ECO:0000256" key="6">
    <source>
        <dbReference type="RuleBase" id="RU003560"/>
    </source>
</evidence>
<gene>
    <name evidence="7" type="ORF">AX760_06380</name>
</gene>
<keyword evidence="5 6" id="KW-0663">Pyridoxal phosphate</keyword>
<dbReference type="FunFam" id="3.40.640.10:FF:000014">
    <property type="entry name" value="Adenosylmethionine-8-amino-7-oxononanoate aminotransferase, probable"/>
    <property type="match status" value="1"/>
</dbReference>
<dbReference type="CDD" id="cd00610">
    <property type="entry name" value="OAT_like"/>
    <property type="match status" value="1"/>
</dbReference>
<comment type="cofactor">
    <cofactor evidence="1">
        <name>pyridoxal 5'-phosphate</name>
        <dbReference type="ChEBI" id="CHEBI:597326"/>
    </cofactor>
</comment>
<dbReference type="Gene3D" id="3.90.1150.10">
    <property type="entry name" value="Aspartate Aminotransferase, domain 1"/>
    <property type="match status" value="1"/>
</dbReference>
<dbReference type="NCBIfam" id="NF005682">
    <property type="entry name" value="PRK07480.1"/>
    <property type="match status" value="1"/>
</dbReference>
<dbReference type="InterPro" id="IPR015422">
    <property type="entry name" value="PyrdxlP-dep_Trfase_small"/>
</dbReference>
<dbReference type="GO" id="GO:0005829">
    <property type="term" value="C:cytosol"/>
    <property type="evidence" value="ECO:0007669"/>
    <property type="project" value="TreeGrafter"/>
</dbReference>
<evidence type="ECO:0000256" key="4">
    <source>
        <dbReference type="ARBA" id="ARBA00022679"/>
    </source>
</evidence>
<keyword evidence="3 7" id="KW-0032">Aminotransferase</keyword>
<dbReference type="Proteomes" id="UP000182661">
    <property type="component" value="Unassembled WGS sequence"/>
</dbReference>
<evidence type="ECO:0000313" key="7">
    <source>
        <dbReference type="EMBL" id="OJF92401.1"/>
    </source>
</evidence>
<evidence type="ECO:0000256" key="5">
    <source>
        <dbReference type="ARBA" id="ARBA00022898"/>
    </source>
</evidence>
<reference evidence="7 8" key="1">
    <citation type="submission" date="2016-02" db="EMBL/GenBank/DDBJ databases">
        <title>Genome sequencing of a beta-galactosidase producing bacteria Rhizobium sp. 59.</title>
        <authorList>
            <person name="Wang D."/>
            <person name="Kot W."/>
            <person name="Qin Y."/>
            <person name="Hansen L."/>
            <person name="Naqvi K."/>
            <person name="Rensing C."/>
        </authorList>
    </citation>
    <scope>NUCLEOTIDE SEQUENCE [LARGE SCALE GENOMIC DNA]</scope>
    <source>
        <strain evidence="7 8">59</strain>
    </source>
</reference>
<dbReference type="PIRSF" id="PIRSF000521">
    <property type="entry name" value="Transaminase_4ab_Lys_Orn"/>
    <property type="match status" value="1"/>
</dbReference>
<evidence type="ECO:0000313" key="8">
    <source>
        <dbReference type="Proteomes" id="UP000182661"/>
    </source>
</evidence>
<dbReference type="InterPro" id="IPR015424">
    <property type="entry name" value="PyrdxlP-dep_Trfase"/>
</dbReference>
<keyword evidence="4 7" id="KW-0808">Transferase</keyword>